<name>A0A1J0VFA0_9GAMM</name>
<evidence type="ECO:0000313" key="3">
    <source>
        <dbReference type="EMBL" id="APE30705.1"/>
    </source>
</evidence>
<reference evidence="4" key="1">
    <citation type="submission" date="2016-11" db="EMBL/GenBank/DDBJ databases">
        <title>Halolamina sediminis sp. nov., an extremely halophilic archaeon isolated from solar salt.</title>
        <authorList>
            <person name="Koh H.-W."/>
            <person name="Rani S."/>
            <person name="Park S.-J."/>
        </authorList>
    </citation>
    <scope>NUCLEOTIDE SEQUENCE [LARGE SCALE GENOMIC DNA]</scope>
    <source>
        <strain evidence="4">Hb3</strain>
    </source>
</reference>
<proteinExistence type="inferred from homology"/>
<dbReference type="OrthoDB" id="9806974at2"/>
<dbReference type="AlphaFoldDB" id="A0A1J0VFA0"/>
<dbReference type="Gene3D" id="3.40.50.720">
    <property type="entry name" value="NAD(P)-binding Rossmann-like Domain"/>
    <property type="match status" value="1"/>
</dbReference>
<accession>A0A1J0VFA0</accession>
<dbReference type="Proteomes" id="UP000181985">
    <property type="component" value="Chromosome"/>
</dbReference>
<dbReference type="PANTHER" id="PTHR42760">
    <property type="entry name" value="SHORT-CHAIN DEHYDROGENASES/REDUCTASES FAMILY MEMBER"/>
    <property type="match status" value="1"/>
</dbReference>
<gene>
    <name evidence="3" type="ORF">BOX17_06905</name>
</gene>
<keyword evidence="4" id="KW-1185">Reference proteome</keyword>
<dbReference type="InterPro" id="IPR020904">
    <property type="entry name" value="Sc_DH/Rdtase_CS"/>
</dbReference>
<protein>
    <recommendedName>
        <fullName evidence="5">Short-chain dehydrogenase</fullName>
    </recommendedName>
</protein>
<evidence type="ECO:0000313" key="4">
    <source>
        <dbReference type="Proteomes" id="UP000181985"/>
    </source>
</evidence>
<dbReference type="PRINTS" id="PR00080">
    <property type="entry name" value="SDRFAMILY"/>
</dbReference>
<organism evidence="3 4">
    <name type="scientific">Halomonas aestuarii</name>
    <dbReference type="NCBI Taxonomy" id="1897729"/>
    <lineage>
        <taxon>Bacteria</taxon>
        <taxon>Pseudomonadati</taxon>
        <taxon>Pseudomonadota</taxon>
        <taxon>Gammaproteobacteria</taxon>
        <taxon>Oceanospirillales</taxon>
        <taxon>Halomonadaceae</taxon>
        <taxon>Halomonas</taxon>
    </lineage>
</organism>
<comment type="similarity">
    <text evidence="1">Belongs to the short-chain dehydrogenases/reductases (SDR) family.</text>
</comment>
<evidence type="ECO:0008006" key="5">
    <source>
        <dbReference type="Google" id="ProtNLM"/>
    </source>
</evidence>
<dbReference type="PROSITE" id="PS00061">
    <property type="entry name" value="ADH_SHORT"/>
    <property type="match status" value="1"/>
</dbReference>
<dbReference type="SUPFAM" id="SSF51735">
    <property type="entry name" value="NAD(P)-binding Rossmann-fold domains"/>
    <property type="match status" value="1"/>
</dbReference>
<dbReference type="CDD" id="cd05233">
    <property type="entry name" value="SDR_c"/>
    <property type="match status" value="1"/>
</dbReference>
<evidence type="ECO:0000256" key="1">
    <source>
        <dbReference type="ARBA" id="ARBA00006484"/>
    </source>
</evidence>
<dbReference type="KEGG" id="hsi:BOX17_06905"/>
<dbReference type="Pfam" id="PF13561">
    <property type="entry name" value="adh_short_C2"/>
    <property type="match status" value="1"/>
</dbReference>
<keyword evidence="2" id="KW-0560">Oxidoreductase</keyword>
<dbReference type="RefSeq" id="WP_071943029.1">
    <property type="nucleotide sequence ID" value="NZ_CP018139.1"/>
</dbReference>
<dbReference type="InterPro" id="IPR036291">
    <property type="entry name" value="NAD(P)-bd_dom_sf"/>
</dbReference>
<evidence type="ECO:0000256" key="2">
    <source>
        <dbReference type="ARBA" id="ARBA00023002"/>
    </source>
</evidence>
<dbReference type="GO" id="GO:0016616">
    <property type="term" value="F:oxidoreductase activity, acting on the CH-OH group of donors, NAD or NADP as acceptor"/>
    <property type="evidence" value="ECO:0007669"/>
    <property type="project" value="TreeGrafter"/>
</dbReference>
<dbReference type="FunFam" id="3.40.50.720:FF:000173">
    <property type="entry name" value="3-oxoacyl-[acyl-carrier protein] reductase"/>
    <property type="match status" value="1"/>
</dbReference>
<dbReference type="InterPro" id="IPR002347">
    <property type="entry name" value="SDR_fam"/>
</dbReference>
<dbReference type="PRINTS" id="PR00081">
    <property type="entry name" value="GDHRDH"/>
</dbReference>
<sequence length="250" mass="25792">MNDSLAGVRILVTGGSRGIGRATAISLASAGARVAFGYHGDDAAAAVTLADVRVHDASACSIEADVAKEAEAVGMVQRAIEGLGGLDVVVNNAGILHEEGLLETSVDAFDTVIAVNLRGTFVVGREAIRHMVQQGSGRVINIASDLGYLGRERNSAYCASKAGIGAMTRAWALEFAPQILVNAIAPGPVDTDMLGAEVMSEAQRQKESAIPLGRIGRPEEIANMVTFLAGPQATFITGQTYGVNGGSVML</sequence>
<dbReference type="EMBL" id="CP018139">
    <property type="protein sequence ID" value="APE30705.1"/>
    <property type="molecule type" value="Genomic_DNA"/>
</dbReference>